<evidence type="ECO:0000256" key="5">
    <source>
        <dbReference type="ARBA" id="ARBA00022454"/>
    </source>
</evidence>
<reference evidence="8 9" key="1">
    <citation type="submission" date="2020-08" db="EMBL/GenBank/DDBJ databases">
        <title>Aphidius gifuensis genome sequencing and assembly.</title>
        <authorList>
            <person name="Du Z."/>
        </authorList>
    </citation>
    <scope>NUCLEOTIDE SEQUENCE [LARGE SCALE GENOMIC DNA]</scope>
    <source>
        <strain evidence="8">YNYX2018</strain>
        <tissue evidence="8">Adults</tissue>
    </source>
</reference>
<comment type="similarity">
    <text evidence="3">Belongs to the CENP-L/IML3 family.</text>
</comment>
<evidence type="ECO:0000256" key="4">
    <source>
        <dbReference type="ARBA" id="ARBA00016380"/>
    </source>
</evidence>
<keyword evidence="5" id="KW-0158">Chromosome</keyword>
<dbReference type="EMBL" id="JACMRX010000003">
    <property type="protein sequence ID" value="KAF7992120.1"/>
    <property type="molecule type" value="Genomic_DNA"/>
</dbReference>
<protein>
    <recommendedName>
        <fullName evidence="4">Centromere protein L</fullName>
    </recommendedName>
</protein>
<dbReference type="Proteomes" id="UP000639338">
    <property type="component" value="Unassembled WGS sequence"/>
</dbReference>
<dbReference type="GO" id="GO:0000775">
    <property type="term" value="C:chromosome, centromeric region"/>
    <property type="evidence" value="ECO:0007669"/>
    <property type="project" value="UniProtKB-SubCell"/>
</dbReference>
<sequence>MNRTNVDSTRTTTCQAPMQKIRQNFDINLQNEDEDTFDFAESLSELLGLTWNIWGVTSLFGLQQDSEVVLKQYAKKLREEVASMLPVDDVSYECNFNILETITPRPSHSDLPPIKITITAKMRDKQIKNIYTGIMMSWRTDVPEIDYDESIKLPILLCRGTKSGMNAVHVVLGNMFDCQIVQLPATEEDLKWLVPIVLNPSGDDVLDKGEVKFEYRVPGLSASDSITTKNNTKDLIKLWNAVIEDDNDDINKNDAKFKVEHVEMFFEILHNQMLMVSGLQLGLCSLKKIILPTFTIMDNRIKTSSSEVLNRVLLFFNQKSLEMLHQLNFTSTNSTTS</sequence>
<evidence type="ECO:0000256" key="6">
    <source>
        <dbReference type="ARBA" id="ARBA00023242"/>
    </source>
</evidence>
<keyword evidence="6" id="KW-0539">Nucleus</keyword>
<dbReference type="OrthoDB" id="6336727at2759"/>
<gene>
    <name evidence="8" type="ORF">HCN44_001445</name>
</gene>
<evidence type="ECO:0000256" key="2">
    <source>
        <dbReference type="ARBA" id="ARBA00004584"/>
    </source>
</evidence>
<keyword evidence="7" id="KW-0137">Centromere</keyword>
<evidence type="ECO:0000313" key="8">
    <source>
        <dbReference type="EMBL" id="KAF7992120.1"/>
    </source>
</evidence>
<evidence type="ECO:0000256" key="7">
    <source>
        <dbReference type="ARBA" id="ARBA00023328"/>
    </source>
</evidence>
<dbReference type="GO" id="GO:0005634">
    <property type="term" value="C:nucleus"/>
    <property type="evidence" value="ECO:0007669"/>
    <property type="project" value="UniProtKB-SubCell"/>
</dbReference>
<evidence type="ECO:0000256" key="1">
    <source>
        <dbReference type="ARBA" id="ARBA00004123"/>
    </source>
</evidence>
<accession>A0A835CTA5</accession>
<proteinExistence type="inferred from homology"/>
<dbReference type="Pfam" id="PF13092">
    <property type="entry name" value="CENP-L"/>
    <property type="match status" value="1"/>
</dbReference>
<evidence type="ECO:0000313" key="9">
    <source>
        <dbReference type="Proteomes" id="UP000639338"/>
    </source>
</evidence>
<dbReference type="AlphaFoldDB" id="A0A835CTA5"/>
<organism evidence="8 9">
    <name type="scientific">Aphidius gifuensis</name>
    <name type="common">Parasitoid wasp</name>
    <dbReference type="NCBI Taxonomy" id="684658"/>
    <lineage>
        <taxon>Eukaryota</taxon>
        <taxon>Metazoa</taxon>
        <taxon>Ecdysozoa</taxon>
        <taxon>Arthropoda</taxon>
        <taxon>Hexapoda</taxon>
        <taxon>Insecta</taxon>
        <taxon>Pterygota</taxon>
        <taxon>Neoptera</taxon>
        <taxon>Endopterygota</taxon>
        <taxon>Hymenoptera</taxon>
        <taxon>Apocrita</taxon>
        <taxon>Ichneumonoidea</taxon>
        <taxon>Braconidae</taxon>
        <taxon>Aphidiinae</taxon>
        <taxon>Aphidius</taxon>
    </lineage>
</organism>
<comment type="caution">
    <text evidence="8">The sequence shown here is derived from an EMBL/GenBank/DDBJ whole genome shotgun (WGS) entry which is preliminary data.</text>
</comment>
<dbReference type="PANTHER" id="PTHR31740">
    <property type="entry name" value="CENTROMERE PROTEIN L"/>
    <property type="match status" value="1"/>
</dbReference>
<comment type="subcellular location">
    <subcellularLocation>
        <location evidence="2">Chromosome</location>
        <location evidence="2">Centromere</location>
    </subcellularLocation>
    <subcellularLocation>
        <location evidence="1">Nucleus</location>
    </subcellularLocation>
</comment>
<dbReference type="PANTHER" id="PTHR31740:SF2">
    <property type="entry name" value="CENTROMERE PROTEIN L"/>
    <property type="match status" value="1"/>
</dbReference>
<keyword evidence="9" id="KW-1185">Reference proteome</keyword>
<name>A0A835CTA5_APHGI</name>
<evidence type="ECO:0000256" key="3">
    <source>
        <dbReference type="ARBA" id="ARBA00011060"/>
    </source>
</evidence>
<dbReference type="InterPro" id="IPR025204">
    <property type="entry name" value="CENP-L"/>
</dbReference>